<dbReference type="InterPro" id="IPR036866">
    <property type="entry name" value="RibonucZ/Hydroxyglut_hydro"/>
</dbReference>
<proteinExistence type="predicted"/>
<dbReference type="Gene3D" id="3.60.15.10">
    <property type="entry name" value="Ribonuclease Z/Hydroxyacylglutathione hydrolase-like"/>
    <property type="match status" value="1"/>
</dbReference>
<accession>A0A1H4I9A3</accession>
<dbReference type="InterPro" id="IPR050855">
    <property type="entry name" value="NDM-1-like"/>
</dbReference>
<dbReference type="EMBL" id="FNSN01000002">
    <property type="protein sequence ID" value="SEB30306.1"/>
    <property type="molecule type" value="Genomic_DNA"/>
</dbReference>
<organism evidence="3 4">
    <name type="scientific">Arthrobacter woluwensis</name>
    <dbReference type="NCBI Taxonomy" id="156980"/>
    <lineage>
        <taxon>Bacteria</taxon>
        <taxon>Bacillati</taxon>
        <taxon>Actinomycetota</taxon>
        <taxon>Actinomycetes</taxon>
        <taxon>Micrococcales</taxon>
        <taxon>Micrococcaceae</taxon>
        <taxon>Arthrobacter</taxon>
    </lineage>
</organism>
<dbReference type="STRING" id="156980.SAMN04489745_0059"/>
<keyword evidence="4" id="KW-1185">Reference proteome</keyword>
<evidence type="ECO:0000259" key="1">
    <source>
        <dbReference type="SMART" id="SM00849"/>
    </source>
</evidence>
<dbReference type="PANTHER" id="PTHR42951">
    <property type="entry name" value="METALLO-BETA-LACTAMASE DOMAIN-CONTAINING"/>
    <property type="match status" value="1"/>
</dbReference>
<dbReference type="Pfam" id="PF00753">
    <property type="entry name" value="Lactamase_B"/>
    <property type="match status" value="1"/>
</dbReference>
<evidence type="ECO:0000313" key="3">
    <source>
        <dbReference type="EMBL" id="SEB30306.1"/>
    </source>
</evidence>
<dbReference type="CDD" id="cd07721">
    <property type="entry name" value="yflN-like_MBL-fold"/>
    <property type="match status" value="1"/>
</dbReference>
<feature type="domain" description="Metallo-beta-lactamase" evidence="1">
    <location>
        <begin position="23"/>
        <end position="237"/>
    </location>
</feature>
<dbReference type="Proteomes" id="UP000182652">
    <property type="component" value="Unassembled WGS sequence"/>
</dbReference>
<name>A0A1H4I9A3_9MICC</name>
<evidence type="ECO:0000313" key="4">
    <source>
        <dbReference type="Proteomes" id="UP000182652"/>
    </source>
</evidence>
<dbReference type="PANTHER" id="PTHR42951:SF14">
    <property type="entry name" value="METALLO-BETA-LACTAMASE SUPERFAMILY PROTEIN"/>
    <property type="match status" value="1"/>
</dbReference>
<dbReference type="RefSeq" id="WP_066217148.1">
    <property type="nucleotide sequence ID" value="NZ_FNSN01000002.1"/>
</dbReference>
<reference evidence="3 4" key="1">
    <citation type="submission" date="2016-10" db="EMBL/GenBank/DDBJ databases">
        <authorList>
            <person name="de Groot N.N."/>
        </authorList>
    </citation>
    <scope>NUCLEOTIDE SEQUENCE [LARGE SCALE GENOMIC DNA]</scope>
    <source>
        <strain evidence="3 4">DSM 10495</strain>
    </source>
</reference>
<dbReference type="InterPro" id="IPR001279">
    <property type="entry name" value="Metallo-B-lactamas"/>
</dbReference>
<protein>
    <submittedName>
        <fullName evidence="3">Glyoxylase, beta-lactamase superfamily II</fullName>
    </submittedName>
</protein>
<evidence type="ECO:0000313" key="2">
    <source>
        <dbReference type="EMBL" id="SEB29550.1"/>
    </source>
</evidence>
<dbReference type="SMART" id="SM00849">
    <property type="entry name" value="Lactamase_B"/>
    <property type="match status" value="1"/>
</dbReference>
<dbReference type="EMBL" id="FNSN01000002">
    <property type="protein sequence ID" value="SEB29550.1"/>
    <property type="molecule type" value="Genomic_DNA"/>
</dbReference>
<sequence>MPENTSPSVTTVLPGFDVVEGTASNWVIVRNPDSPDWLLIDGGYPGDADTVKSSLAQLGCAPEHCKGILVTHGHVDHIGGISWLANEFDVPVWCHEEEVSNLRGPKREQVTLGEVLLRIARPRVLRWLRNIVKHGALGDISLEPTDTFVDSEVLALPRSPQAIHVPGHTSGSAAYLFVTDNGKILVSGDALVTDHELLPRTGLARTLPKFFAHNHRRAKESLKRLKDLNADIVIPGHGGVVWNR</sequence>
<dbReference type="AlphaFoldDB" id="A0A1H4I9A3"/>
<gene>
    <name evidence="2" type="ORF">SAMN04489745_0059</name>
    <name evidence="3" type="ORF">SAMN04489745_0132</name>
</gene>
<dbReference type="SUPFAM" id="SSF56281">
    <property type="entry name" value="Metallo-hydrolase/oxidoreductase"/>
    <property type="match status" value="1"/>
</dbReference>